<name>A0A261TWH5_9BORD</name>
<evidence type="ECO:0000256" key="1">
    <source>
        <dbReference type="ARBA" id="ARBA00007812"/>
    </source>
</evidence>
<evidence type="ECO:0000259" key="5">
    <source>
        <dbReference type="Pfam" id="PF02775"/>
    </source>
</evidence>
<evidence type="ECO:0000313" key="8">
    <source>
        <dbReference type="Proteomes" id="UP000216913"/>
    </source>
</evidence>
<sequence>MTSPLTKTGFTKQDTVAHLLAAALKKHGVTHFFGQSLPSMFVLAAEQIGIKQVSYRTENAGGYMADGYARMSNTPAIVTAQNGPAAALLVAPLAEAQKVSIPVIALVQDVNRDQHDKNAFQDLDHIAMLGSVCKWVRRIDLATRVEDYIDQAFVAATSGRPGPVALLLPADLLQEQAVPAPFARTLSLGRFPLDRPCANPQAMEKAIALLASAKRPVIVSGGGVHVSQAAQELTDFAEAMSVPLATTNMGKGAIPDSHELALGVIANCLGPNGSGRYLKPFISDADVVLLVGNRTNQNGTDSWALYPKNATYIHLDIDPQEIGRNYEAQVRLVGDAKATLQAMLQLATKADLRERTAARKDVVTAIARGRDRHQSEVAPLLQSNDVPIRPERIMAELDALLGADDTVVADASYSTLWVTNYLKVRKCGQRFLTPRGLAGLGWGMPMAMGARVANEAGTTYCLVGDGGFGHVWSEMETAARMGIKVVTILINNGILGYQKHAECLKYGSHTSAVHFASVDHAAIARAAGLNGVRITDPAQLRDAIATAARHDTGTLIEVMCTDQAYPPITFYTPDAQV</sequence>
<dbReference type="Proteomes" id="UP000216913">
    <property type="component" value="Unassembled WGS sequence"/>
</dbReference>
<dbReference type="Pfam" id="PF02775">
    <property type="entry name" value="TPP_enzyme_C"/>
    <property type="match status" value="1"/>
</dbReference>
<dbReference type="SUPFAM" id="SSF52467">
    <property type="entry name" value="DHS-like NAD/FAD-binding domain"/>
    <property type="match status" value="1"/>
</dbReference>
<dbReference type="EMBL" id="NEVP01000004">
    <property type="protein sequence ID" value="OZI53617.1"/>
    <property type="molecule type" value="Genomic_DNA"/>
</dbReference>
<evidence type="ECO:0000256" key="3">
    <source>
        <dbReference type="RuleBase" id="RU362132"/>
    </source>
</evidence>
<dbReference type="Pfam" id="PF02776">
    <property type="entry name" value="TPP_enzyme_N"/>
    <property type="match status" value="1"/>
</dbReference>
<dbReference type="GO" id="GO:0003984">
    <property type="term" value="F:acetolactate synthase activity"/>
    <property type="evidence" value="ECO:0007669"/>
    <property type="project" value="TreeGrafter"/>
</dbReference>
<evidence type="ECO:0000259" key="6">
    <source>
        <dbReference type="Pfam" id="PF02776"/>
    </source>
</evidence>
<dbReference type="GO" id="GO:0009099">
    <property type="term" value="P:L-valine biosynthetic process"/>
    <property type="evidence" value="ECO:0007669"/>
    <property type="project" value="TreeGrafter"/>
</dbReference>
<accession>A0A261TWH5</accession>
<gene>
    <name evidence="7" type="ORF">CAL25_06490</name>
</gene>
<dbReference type="OrthoDB" id="2254214at2"/>
<dbReference type="InterPro" id="IPR012001">
    <property type="entry name" value="Thiamin_PyroP_enz_TPP-bd_dom"/>
</dbReference>
<dbReference type="GO" id="GO:0050660">
    <property type="term" value="F:flavin adenine dinucleotide binding"/>
    <property type="evidence" value="ECO:0007669"/>
    <property type="project" value="TreeGrafter"/>
</dbReference>
<comment type="caution">
    <text evidence="7">The sequence shown here is derived from an EMBL/GenBank/DDBJ whole genome shotgun (WGS) entry which is preliminary data.</text>
</comment>
<dbReference type="GO" id="GO:0005948">
    <property type="term" value="C:acetolactate synthase complex"/>
    <property type="evidence" value="ECO:0007669"/>
    <property type="project" value="TreeGrafter"/>
</dbReference>
<feature type="domain" description="Thiamine pyrophosphate enzyme N-terminal TPP-binding" evidence="6">
    <location>
        <begin position="15"/>
        <end position="128"/>
    </location>
</feature>
<dbReference type="GO" id="GO:0009097">
    <property type="term" value="P:isoleucine biosynthetic process"/>
    <property type="evidence" value="ECO:0007669"/>
    <property type="project" value="TreeGrafter"/>
</dbReference>
<dbReference type="GO" id="GO:0030976">
    <property type="term" value="F:thiamine pyrophosphate binding"/>
    <property type="evidence" value="ECO:0007669"/>
    <property type="project" value="InterPro"/>
</dbReference>
<feature type="domain" description="Thiamine pyrophosphate enzyme central" evidence="4">
    <location>
        <begin position="204"/>
        <end position="343"/>
    </location>
</feature>
<evidence type="ECO:0000313" key="7">
    <source>
        <dbReference type="EMBL" id="OZI53617.1"/>
    </source>
</evidence>
<dbReference type="CDD" id="cd07035">
    <property type="entry name" value="TPP_PYR_POX_like"/>
    <property type="match status" value="1"/>
</dbReference>
<keyword evidence="8" id="KW-1185">Reference proteome</keyword>
<protein>
    <submittedName>
        <fullName evidence="7">Acetolactate synthase catalytic subunit</fullName>
    </submittedName>
</protein>
<organism evidence="7 8">
    <name type="scientific">Bordetella genomosp. 5</name>
    <dbReference type="NCBI Taxonomy" id="1395608"/>
    <lineage>
        <taxon>Bacteria</taxon>
        <taxon>Pseudomonadati</taxon>
        <taxon>Pseudomonadota</taxon>
        <taxon>Betaproteobacteria</taxon>
        <taxon>Burkholderiales</taxon>
        <taxon>Alcaligenaceae</taxon>
        <taxon>Bordetella</taxon>
    </lineage>
</organism>
<dbReference type="GO" id="GO:0000287">
    <property type="term" value="F:magnesium ion binding"/>
    <property type="evidence" value="ECO:0007669"/>
    <property type="project" value="InterPro"/>
</dbReference>
<dbReference type="Pfam" id="PF00205">
    <property type="entry name" value="TPP_enzyme_M"/>
    <property type="match status" value="1"/>
</dbReference>
<dbReference type="CDD" id="cd00568">
    <property type="entry name" value="TPP_enzymes"/>
    <property type="match status" value="1"/>
</dbReference>
<evidence type="ECO:0000259" key="4">
    <source>
        <dbReference type="Pfam" id="PF00205"/>
    </source>
</evidence>
<proteinExistence type="inferred from homology"/>
<feature type="domain" description="Thiamine pyrophosphate enzyme TPP-binding" evidence="5">
    <location>
        <begin position="411"/>
        <end position="558"/>
    </location>
</feature>
<dbReference type="RefSeq" id="WP_094799122.1">
    <property type="nucleotide sequence ID" value="NZ_NEVP01000004.1"/>
</dbReference>
<dbReference type="InterPro" id="IPR029061">
    <property type="entry name" value="THDP-binding"/>
</dbReference>
<dbReference type="InterPro" id="IPR012000">
    <property type="entry name" value="Thiamin_PyroP_enz_cen_dom"/>
</dbReference>
<dbReference type="InterPro" id="IPR011766">
    <property type="entry name" value="TPP_enzyme_TPP-bd"/>
</dbReference>
<dbReference type="SUPFAM" id="SSF52518">
    <property type="entry name" value="Thiamin diphosphate-binding fold (THDP-binding)"/>
    <property type="match status" value="2"/>
</dbReference>
<dbReference type="InterPro" id="IPR029035">
    <property type="entry name" value="DHS-like_NAD/FAD-binding_dom"/>
</dbReference>
<dbReference type="PANTHER" id="PTHR18968">
    <property type="entry name" value="THIAMINE PYROPHOSPHATE ENZYMES"/>
    <property type="match status" value="1"/>
</dbReference>
<comment type="similarity">
    <text evidence="1 3">Belongs to the TPP enzyme family.</text>
</comment>
<evidence type="ECO:0000256" key="2">
    <source>
        <dbReference type="ARBA" id="ARBA00023052"/>
    </source>
</evidence>
<dbReference type="NCBIfam" id="NF004772">
    <property type="entry name" value="PRK06112.1"/>
    <property type="match status" value="1"/>
</dbReference>
<dbReference type="PANTHER" id="PTHR18968:SF13">
    <property type="entry name" value="ACETOLACTATE SYNTHASE CATALYTIC SUBUNIT, MITOCHONDRIAL"/>
    <property type="match status" value="1"/>
</dbReference>
<dbReference type="AlphaFoldDB" id="A0A261TWH5"/>
<keyword evidence="2 3" id="KW-0786">Thiamine pyrophosphate</keyword>
<reference evidence="7 8" key="1">
    <citation type="submission" date="2017-05" db="EMBL/GenBank/DDBJ databases">
        <title>Complete and WGS of Bordetella genogroups.</title>
        <authorList>
            <person name="Spilker T."/>
            <person name="LiPuma J."/>
        </authorList>
    </citation>
    <scope>NUCLEOTIDE SEQUENCE [LARGE SCALE GENOMIC DNA]</scope>
    <source>
        <strain evidence="7 8">AU10456</strain>
    </source>
</reference>
<dbReference type="InterPro" id="IPR045229">
    <property type="entry name" value="TPP_enz"/>
</dbReference>
<dbReference type="Gene3D" id="3.40.50.970">
    <property type="match status" value="2"/>
</dbReference>
<dbReference type="Gene3D" id="3.40.50.1220">
    <property type="entry name" value="TPP-binding domain"/>
    <property type="match status" value="1"/>
</dbReference>